<feature type="region of interest" description="Disordered" evidence="1">
    <location>
        <begin position="1"/>
        <end position="58"/>
    </location>
</feature>
<reference evidence="2" key="1">
    <citation type="journal article" date="2019" name="Sci. Rep.">
        <title>Draft genome of Tanacetum cinerariifolium, the natural source of mosquito coil.</title>
        <authorList>
            <person name="Yamashiro T."/>
            <person name="Shiraishi A."/>
            <person name="Satake H."/>
            <person name="Nakayama K."/>
        </authorList>
    </citation>
    <scope>NUCLEOTIDE SEQUENCE</scope>
</reference>
<sequence>MPLWKDSSLFDFSSKNASNNESQPSNDDGKKDDDGVFDDQEKPENNTHDVNTDGPSINIASTNFNIGSLNISIVSPPVINATPESTYANLFGDETEVDMSNITTTYQVHSTPNTRIHKNHSLDHVIGDVHSGV</sequence>
<feature type="compositionally biased region" description="Polar residues" evidence="1">
    <location>
        <begin position="10"/>
        <end position="26"/>
    </location>
</feature>
<feature type="compositionally biased region" description="Basic and acidic residues" evidence="1">
    <location>
        <begin position="27"/>
        <end position="51"/>
    </location>
</feature>
<name>A0A699QNZ2_TANCI</name>
<accession>A0A699QNZ2</accession>
<protein>
    <submittedName>
        <fullName evidence="2">Uncharacterized protein</fullName>
    </submittedName>
</protein>
<dbReference type="AlphaFoldDB" id="A0A699QNZ2"/>
<proteinExistence type="predicted"/>
<evidence type="ECO:0000256" key="1">
    <source>
        <dbReference type="SAM" id="MobiDB-lite"/>
    </source>
</evidence>
<dbReference type="EMBL" id="BKCJ011024312">
    <property type="protein sequence ID" value="GFC69378.1"/>
    <property type="molecule type" value="Genomic_DNA"/>
</dbReference>
<organism evidence="2">
    <name type="scientific">Tanacetum cinerariifolium</name>
    <name type="common">Dalmatian daisy</name>
    <name type="synonym">Chrysanthemum cinerariifolium</name>
    <dbReference type="NCBI Taxonomy" id="118510"/>
    <lineage>
        <taxon>Eukaryota</taxon>
        <taxon>Viridiplantae</taxon>
        <taxon>Streptophyta</taxon>
        <taxon>Embryophyta</taxon>
        <taxon>Tracheophyta</taxon>
        <taxon>Spermatophyta</taxon>
        <taxon>Magnoliopsida</taxon>
        <taxon>eudicotyledons</taxon>
        <taxon>Gunneridae</taxon>
        <taxon>Pentapetalae</taxon>
        <taxon>asterids</taxon>
        <taxon>campanulids</taxon>
        <taxon>Asterales</taxon>
        <taxon>Asteraceae</taxon>
        <taxon>Asteroideae</taxon>
        <taxon>Anthemideae</taxon>
        <taxon>Anthemidinae</taxon>
        <taxon>Tanacetum</taxon>
    </lineage>
</organism>
<evidence type="ECO:0000313" key="2">
    <source>
        <dbReference type="EMBL" id="GFC69378.1"/>
    </source>
</evidence>
<comment type="caution">
    <text evidence="2">The sequence shown here is derived from an EMBL/GenBank/DDBJ whole genome shotgun (WGS) entry which is preliminary data.</text>
</comment>
<gene>
    <name evidence="2" type="ORF">Tci_841348</name>
</gene>